<dbReference type="InterPro" id="IPR036010">
    <property type="entry name" value="2Fe-2S_ferredoxin-like_sf"/>
</dbReference>
<dbReference type="InterPro" id="IPR017938">
    <property type="entry name" value="Riboflavin_synthase-like_b-brl"/>
</dbReference>
<dbReference type="PANTHER" id="PTHR47354">
    <property type="entry name" value="NADH OXIDOREDUCTASE HCR"/>
    <property type="match status" value="1"/>
</dbReference>
<comment type="cofactor">
    <cofactor evidence="1">
        <name>FAD</name>
        <dbReference type="ChEBI" id="CHEBI:57692"/>
    </cofactor>
</comment>
<dbReference type="PRINTS" id="PR00410">
    <property type="entry name" value="PHEHYDRXLASE"/>
</dbReference>
<dbReference type="CDD" id="cd00207">
    <property type="entry name" value="fer2"/>
    <property type="match status" value="1"/>
</dbReference>
<keyword evidence="5" id="KW-0274">FAD</keyword>
<keyword evidence="12" id="KW-1185">Reference proteome</keyword>
<gene>
    <name evidence="11" type="ORF">BHE16_09835</name>
</gene>
<proteinExistence type="predicted"/>
<dbReference type="RefSeq" id="WP_071894708.1">
    <property type="nucleotide sequence ID" value="NZ_CP018135.1"/>
</dbReference>
<keyword evidence="7" id="KW-0408">Iron</keyword>
<sequence>MKRLRPLAQAASIAIHPLGVEELFGLFDPVFSRRQLRGVVTEVVRETPQSATIYFRPGYGWRTHKAGQWARIGVEINGVRHWRSYSISSAPGQHPSVTVTDIGEVSSTLVHNTRVGDVLFLAPAQGEFTLPEEARPLLMMTAGSGITPVMSMIRTLIPHQKTADVVLIHSARTEEDSLFVDELRALSAKFPGLRLVENFTGVSERFDMSTPAQLDAVCPDWRTRAAYVCGPEGFVSDAEALWTRSGTGAAGLTIERFHTELNAGEPGAGGLVTFELSDKEVEADGESTLLEIGEDAGILMPSGCRMGICHSCLTPLRAGQVRDLRTGEVHGEPGELIQTCVSAAAGSVNLGL</sequence>
<dbReference type="Gene3D" id="2.40.30.10">
    <property type="entry name" value="Translation factors"/>
    <property type="match status" value="1"/>
</dbReference>
<evidence type="ECO:0000256" key="3">
    <source>
        <dbReference type="ARBA" id="ARBA00022714"/>
    </source>
</evidence>
<dbReference type="InterPro" id="IPR001041">
    <property type="entry name" value="2Fe-2S_ferredoxin-type"/>
</dbReference>
<dbReference type="PROSITE" id="PS51085">
    <property type="entry name" value="2FE2S_FER_2"/>
    <property type="match status" value="1"/>
</dbReference>
<dbReference type="STRING" id="556325.BHE16_09835"/>
<keyword evidence="8" id="KW-0411">Iron-sulfur</keyword>
<dbReference type="GO" id="GO:0046872">
    <property type="term" value="F:metal ion binding"/>
    <property type="evidence" value="ECO:0007669"/>
    <property type="project" value="UniProtKB-KW"/>
</dbReference>
<evidence type="ECO:0000256" key="5">
    <source>
        <dbReference type="ARBA" id="ARBA00022827"/>
    </source>
</evidence>
<dbReference type="CDD" id="cd06216">
    <property type="entry name" value="FNR_iron_sulfur_binding_2"/>
    <property type="match status" value="1"/>
</dbReference>
<feature type="domain" description="FAD-binding FR-type" evidence="10">
    <location>
        <begin position="33"/>
        <end position="131"/>
    </location>
</feature>
<dbReference type="GO" id="GO:0016491">
    <property type="term" value="F:oxidoreductase activity"/>
    <property type="evidence" value="ECO:0007669"/>
    <property type="project" value="UniProtKB-KW"/>
</dbReference>
<accession>A0A1L2ZQE2</accession>
<dbReference type="Pfam" id="PF00175">
    <property type="entry name" value="NAD_binding_1"/>
    <property type="match status" value="1"/>
</dbReference>
<dbReference type="OrthoDB" id="9796486at2"/>
<evidence type="ECO:0000256" key="1">
    <source>
        <dbReference type="ARBA" id="ARBA00001974"/>
    </source>
</evidence>
<dbReference type="PROSITE" id="PS51384">
    <property type="entry name" value="FAD_FR"/>
    <property type="match status" value="1"/>
</dbReference>
<evidence type="ECO:0000256" key="4">
    <source>
        <dbReference type="ARBA" id="ARBA00022723"/>
    </source>
</evidence>
<dbReference type="EMBL" id="CP018135">
    <property type="protein sequence ID" value="APF41241.1"/>
    <property type="molecule type" value="Genomic_DNA"/>
</dbReference>
<dbReference type="GO" id="GO:0051537">
    <property type="term" value="F:2 iron, 2 sulfur cluster binding"/>
    <property type="evidence" value="ECO:0007669"/>
    <property type="project" value="UniProtKB-KW"/>
</dbReference>
<dbReference type="InterPro" id="IPR050415">
    <property type="entry name" value="MRET"/>
</dbReference>
<keyword evidence="3" id="KW-0001">2Fe-2S</keyword>
<dbReference type="InterPro" id="IPR017927">
    <property type="entry name" value="FAD-bd_FR_type"/>
</dbReference>
<dbReference type="PANTHER" id="PTHR47354:SF6">
    <property type="entry name" value="NADH OXIDOREDUCTASE HCR"/>
    <property type="match status" value="1"/>
</dbReference>
<evidence type="ECO:0000256" key="6">
    <source>
        <dbReference type="ARBA" id="ARBA00023002"/>
    </source>
</evidence>
<feature type="domain" description="2Fe-2S ferredoxin-type" evidence="9">
    <location>
        <begin position="270"/>
        <end position="352"/>
    </location>
</feature>
<dbReference type="SUPFAM" id="SSF54292">
    <property type="entry name" value="2Fe-2S ferredoxin-like"/>
    <property type="match status" value="1"/>
</dbReference>
<dbReference type="Gene3D" id="3.10.20.30">
    <property type="match status" value="1"/>
</dbReference>
<dbReference type="Proteomes" id="UP000183530">
    <property type="component" value="Chromosome"/>
</dbReference>
<organism evidence="11 12">
    <name type="scientific">Neomicrococcus aestuarii</name>
    <dbReference type="NCBI Taxonomy" id="556325"/>
    <lineage>
        <taxon>Bacteria</taxon>
        <taxon>Bacillati</taxon>
        <taxon>Actinomycetota</taxon>
        <taxon>Actinomycetes</taxon>
        <taxon>Micrococcales</taxon>
        <taxon>Micrococcaceae</taxon>
        <taxon>Neomicrococcus</taxon>
    </lineage>
</organism>
<dbReference type="InterPro" id="IPR001433">
    <property type="entry name" value="OxRdtase_FAD/NAD-bd"/>
</dbReference>
<dbReference type="Pfam" id="PF00111">
    <property type="entry name" value="Fer2"/>
    <property type="match status" value="1"/>
</dbReference>
<evidence type="ECO:0000313" key="11">
    <source>
        <dbReference type="EMBL" id="APF41241.1"/>
    </source>
</evidence>
<evidence type="ECO:0000256" key="2">
    <source>
        <dbReference type="ARBA" id="ARBA00022630"/>
    </source>
</evidence>
<name>A0A1L2ZQE2_9MICC</name>
<keyword evidence="4" id="KW-0479">Metal-binding</keyword>
<evidence type="ECO:0000259" key="10">
    <source>
        <dbReference type="PROSITE" id="PS51384"/>
    </source>
</evidence>
<dbReference type="InterPro" id="IPR039261">
    <property type="entry name" value="FNR_nucleotide-bd"/>
</dbReference>
<evidence type="ECO:0000256" key="8">
    <source>
        <dbReference type="ARBA" id="ARBA00023014"/>
    </source>
</evidence>
<dbReference type="SUPFAM" id="SSF63380">
    <property type="entry name" value="Riboflavin synthase domain-like"/>
    <property type="match status" value="1"/>
</dbReference>
<evidence type="ECO:0000313" key="12">
    <source>
        <dbReference type="Proteomes" id="UP000183530"/>
    </source>
</evidence>
<dbReference type="AlphaFoldDB" id="A0A1L2ZQE2"/>
<dbReference type="KEGG" id="nae:BHE16_09835"/>
<keyword evidence="6" id="KW-0560">Oxidoreductase</keyword>
<keyword evidence="2" id="KW-0285">Flavoprotein</keyword>
<reference evidence="11 12" key="1">
    <citation type="submission" date="2016-11" db="EMBL/GenBank/DDBJ databases">
        <title>Genome sequencing of Zhihengliuella aestuarii B18 antagonistic to Plasmodiophora brassicae.</title>
        <authorList>
            <person name="Luo Y."/>
        </authorList>
    </citation>
    <scope>NUCLEOTIDE SEQUENCE [LARGE SCALE GENOMIC DNA]</scope>
    <source>
        <strain evidence="11 12">B18</strain>
    </source>
</reference>
<dbReference type="InterPro" id="IPR012675">
    <property type="entry name" value="Beta-grasp_dom_sf"/>
</dbReference>
<dbReference type="SUPFAM" id="SSF52343">
    <property type="entry name" value="Ferredoxin reductase-like, C-terminal NADP-linked domain"/>
    <property type="match status" value="1"/>
</dbReference>
<evidence type="ECO:0000259" key="9">
    <source>
        <dbReference type="PROSITE" id="PS51085"/>
    </source>
</evidence>
<evidence type="ECO:0000256" key="7">
    <source>
        <dbReference type="ARBA" id="ARBA00023004"/>
    </source>
</evidence>
<dbReference type="Gene3D" id="3.40.50.80">
    <property type="entry name" value="Nucleotide-binding domain of ferredoxin-NADP reductase (FNR) module"/>
    <property type="match status" value="1"/>
</dbReference>
<protein>
    <submittedName>
        <fullName evidence="11">Ferredoxin reductase</fullName>
    </submittedName>
</protein>